<feature type="region of interest" description="Disordered" evidence="2">
    <location>
        <begin position="379"/>
        <end position="413"/>
    </location>
</feature>
<accession>A0A4Y6UP72</accession>
<dbReference type="OrthoDB" id="6381507at2"/>
<dbReference type="KEGG" id="saca:FFV09_00400"/>
<sequence>MEHSSSAKSTWSVRTAESIMARSPKLYLCNGHNGKWSYDYGVVLKGFEALWRRTGDSRYFRYIRAQMDHFIGEDGQIRGYAQGEYNIDHINNGKLLFALHQETGERKYRLAADQLRAQLEHHPRTSEGAFWHKQIYPYQIWLDGLYMGAPFYLQYQLEYGGGAGVDDVTRQFILCEQHTRDEQTGLLHHAWDERKIQPWCDPNTGRSPHFWGRSLGWFVMALVDVLELLPSGHADTPKLRRILVDTLTALRRYQNADSGVWYQIVDCGQRKGNYLEASASSMIVYAMAKGIRLGVLDETWQEPLDRAFRGVLDEFVLETKEGWINLNKNCQVAGLGGADQRDGTFAYYISEPIVTNDQKGLGAFLKACSEYELTRLEAQGGAGTRTEQAEKRREERGTPLAAFREGADSCGPL</sequence>
<dbReference type="PANTHER" id="PTHR33886">
    <property type="entry name" value="UNSATURATED RHAMNOGALACTURONAN HYDROLASE (EUROFUNG)"/>
    <property type="match status" value="1"/>
</dbReference>
<feature type="compositionally biased region" description="Basic and acidic residues" evidence="2">
    <location>
        <begin position="387"/>
        <end position="397"/>
    </location>
</feature>
<dbReference type="Proteomes" id="UP000316968">
    <property type="component" value="Chromosome"/>
</dbReference>
<dbReference type="InterPro" id="IPR010905">
    <property type="entry name" value="Glyco_hydro_88"/>
</dbReference>
<evidence type="ECO:0000256" key="1">
    <source>
        <dbReference type="ARBA" id="ARBA00022801"/>
    </source>
</evidence>
<dbReference type="InterPro" id="IPR052043">
    <property type="entry name" value="PolySaccharide_Degr_Enz"/>
</dbReference>
<dbReference type="RefSeq" id="WP_141445838.1">
    <property type="nucleotide sequence ID" value="NZ_CP041217.1"/>
</dbReference>
<proteinExistence type="predicted"/>
<evidence type="ECO:0000313" key="4">
    <source>
        <dbReference type="Proteomes" id="UP000316968"/>
    </source>
</evidence>
<reference evidence="3 4" key="1">
    <citation type="submission" date="2019-06" db="EMBL/GenBank/DDBJ databases">
        <title>Saccharibacillus brassicae sp. nov., an endophytic bacterium isolated from Chinese cabbage seeds (Brassica pekinensis).</title>
        <authorList>
            <person name="Jiang L."/>
            <person name="Lee J."/>
            <person name="Kim S.W."/>
        </authorList>
    </citation>
    <scope>NUCLEOTIDE SEQUENCE [LARGE SCALE GENOMIC DNA]</scope>
    <source>
        <strain evidence="4">KCTC 43072 / ATSA2</strain>
    </source>
</reference>
<dbReference type="PANTHER" id="PTHR33886:SF8">
    <property type="entry name" value="UNSATURATED RHAMNOGALACTURONAN HYDROLASE (EUROFUNG)"/>
    <property type="match status" value="1"/>
</dbReference>
<dbReference type="GO" id="GO:0016787">
    <property type="term" value="F:hydrolase activity"/>
    <property type="evidence" value="ECO:0007669"/>
    <property type="project" value="UniProtKB-KW"/>
</dbReference>
<dbReference type="EMBL" id="CP041217">
    <property type="protein sequence ID" value="QDH19449.1"/>
    <property type="molecule type" value="Genomic_DNA"/>
</dbReference>
<organism evidence="3 4">
    <name type="scientific">Saccharibacillus brassicae</name>
    <dbReference type="NCBI Taxonomy" id="2583377"/>
    <lineage>
        <taxon>Bacteria</taxon>
        <taxon>Bacillati</taxon>
        <taxon>Bacillota</taxon>
        <taxon>Bacilli</taxon>
        <taxon>Bacillales</taxon>
        <taxon>Paenibacillaceae</taxon>
        <taxon>Saccharibacillus</taxon>
    </lineage>
</organism>
<name>A0A4Y6UP72_SACBS</name>
<gene>
    <name evidence="3" type="ORF">FFV09_00400</name>
</gene>
<dbReference type="InterPro" id="IPR008928">
    <property type="entry name" value="6-hairpin_glycosidase_sf"/>
</dbReference>
<protein>
    <submittedName>
        <fullName evidence="3">Glycosyl hydrolase family 88</fullName>
    </submittedName>
</protein>
<dbReference type="InterPro" id="IPR012341">
    <property type="entry name" value="6hp_glycosidase-like_sf"/>
</dbReference>
<dbReference type="Pfam" id="PF07470">
    <property type="entry name" value="Glyco_hydro_88"/>
    <property type="match status" value="1"/>
</dbReference>
<evidence type="ECO:0000256" key="2">
    <source>
        <dbReference type="SAM" id="MobiDB-lite"/>
    </source>
</evidence>
<evidence type="ECO:0000313" key="3">
    <source>
        <dbReference type="EMBL" id="QDH19449.1"/>
    </source>
</evidence>
<keyword evidence="4" id="KW-1185">Reference proteome</keyword>
<dbReference type="Gene3D" id="1.50.10.10">
    <property type="match status" value="1"/>
</dbReference>
<dbReference type="AlphaFoldDB" id="A0A4Y6UP72"/>
<dbReference type="GO" id="GO:0005975">
    <property type="term" value="P:carbohydrate metabolic process"/>
    <property type="evidence" value="ECO:0007669"/>
    <property type="project" value="InterPro"/>
</dbReference>
<dbReference type="SUPFAM" id="SSF48208">
    <property type="entry name" value="Six-hairpin glycosidases"/>
    <property type="match status" value="1"/>
</dbReference>
<keyword evidence="1 3" id="KW-0378">Hydrolase</keyword>